<dbReference type="EMBL" id="LR796547">
    <property type="protein sequence ID" value="CAB4150830.1"/>
    <property type="molecule type" value="Genomic_DNA"/>
</dbReference>
<organism evidence="1">
    <name type="scientific">uncultured Caudovirales phage</name>
    <dbReference type="NCBI Taxonomy" id="2100421"/>
    <lineage>
        <taxon>Viruses</taxon>
        <taxon>Duplodnaviria</taxon>
        <taxon>Heunggongvirae</taxon>
        <taxon>Uroviricota</taxon>
        <taxon>Caudoviricetes</taxon>
        <taxon>Peduoviridae</taxon>
        <taxon>Maltschvirus</taxon>
        <taxon>Maltschvirus maltsch</taxon>
    </lineage>
</organism>
<proteinExistence type="predicted"/>
<protein>
    <submittedName>
        <fullName evidence="1">Uncharacterized protein</fullName>
    </submittedName>
</protein>
<name>A0A6J5N0P1_9CAUD</name>
<sequence length="83" mass="9523">MQHGAAWAQSMGTGRIIVAMLCNLCSIIEHLRKLFLNFTILFFNRINKLAHRMLSDDFLARFSHIVLCKAQFSGLALMVNHYL</sequence>
<accession>A0A6J5N0P1</accession>
<evidence type="ECO:0000313" key="1">
    <source>
        <dbReference type="EMBL" id="CAB4150830.1"/>
    </source>
</evidence>
<gene>
    <name evidence="1" type="ORF">UFOVP577_42</name>
</gene>
<reference evidence="1" key="1">
    <citation type="submission" date="2020-04" db="EMBL/GenBank/DDBJ databases">
        <authorList>
            <person name="Chiriac C."/>
            <person name="Salcher M."/>
            <person name="Ghai R."/>
            <person name="Kavagutti S V."/>
        </authorList>
    </citation>
    <scope>NUCLEOTIDE SEQUENCE</scope>
</reference>